<proteinExistence type="predicted"/>
<dbReference type="EMBL" id="FWXV01000015">
    <property type="protein sequence ID" value="SMD26557.1"/>
    <property type="molecule type" value="Genomic_DNA"/>
</dbReference>
<gene>
    <name evidence="1" type="ORF">SAMN05661093_10140</name>
</gene>
<protein>
    <submittedName>
        <fullName evidence="1">Uncharacterized protein</fullName>
    </submittedName>
</protein>
<reference evidence="1 2" key="1">
    <citation type="submission" date="2017-04" db="EMBL/GenBank/DDBJ databases">
        <authorList>
            <person name="Afonso C.L."/>
            <person name="Miller P.J."/>
            <person name="Scott M.A."/>
            <person name="Spackman E."/>
            <person name="Goraichik I."/>
            <person name="Dimitrov K.M."/>
            <person name="Suarez D.L."/>
            <person name="Swayne D.E."/>
        </authorList>
    </citation>
    <scope>NUCLEOTIDE SEQUENCE [LARGE SCALE GENOMIC DNA]</scope>
    <source>
        <strain evidence="1 2">DSM 43828</strain>
    </source>
</reference>
<accession>A0A1W2FX68</accession>
<organism evidence="1 2">
    <name type="scientific">Kibdelosporangium aridum</name>
    <dbReference type="NCBI Taxonomy" id="2030"/>
    <lineage>
        <taxon>Bacteria</taxon>
        <taxon>Bacillati</taxon>
        <taxon>Actinomycetota</taxon>
        <taxon>Actinomycetes</taxon>
        <taxon>Pseudonocardiales</taxon>
        <taxon>Pseudonocardiaceae</taxon>
        <taxon>Kibdelosporangium</taxon>
    </lineage>
</organism>
<sequence length="61" mass="6777">MSAVSSWLARLDAFVAAVLGFFAVRTRAEVPTSDEDAVYHGYSATCFAVWRTYDEGETPRQ</sequence>
<evidence type="ECO:0000313" key="2">
    <source>
        <dbReference type="Proteomes" id="UP000192674"/>
    </source>
</evidence>
<dbReference type="AlphaFoldDB" id="A0A1W2FX68"/>
<dbReference type="RefSeq" id="WP_143447163.1">
    <property type="nucleotide sequence ID" value="NZ_FWXV01000015.1"/>
</dbReference>
<dbReference type="Proteomes" id="UP000192674">
    <property type="component" value="Unassembled WGS sequence"/>
</dbReference>
<keyword evidence="2" id="KW-1185">Reference proteome</keyword>
<name>A0A1W2FX68_KIBAR</name>
<evidence type="ECO:0000313" key="1">
    <source>
        <dbReference type="EMBL" id="SMD26557.1"/>
    </source>
</evidence>